<name>A0A4C1XJU8_EUMVA</name>
<evidence type="ECO:0000313" key="1">
    <source>
        <dbReference type="EMBL" id="GBP62485.1"/>
    </source>
</evidence>
<dbReference type="EMBL" id="BGZK01000841">
    <property type="protein sequence ID" value="GBP62485.1"/>
    <property type="molecule type" value="Genomic_DNA"/>
</dbReference>
<evidence type="ECO:0000313" key="2">
    <source>
        <dbReference type="Proteomes" id="UP000299102"/>
    </source>
</evidence>
<comment type="caution">
    <text evidence="1">The sequence shown here is derived from an EMBL/GenBank/DDBJ whole genome shotgun (WGS) entry which is preliminary data.</text>
</comment>
<proteinExistence type="predicted"/>
<protein>
    <submittedName>
        <fullName evidence="1">Uncharacterized protein</fullName>
    </submittedName>
</protein>
<organism evidence="1 2">
    <name type="scientific">Eumeta variegata</name>
    <name type="common">Bagworm moth</name>
    <name type="synonym">Eumeta japonica</name>
    <dbReference type="NCBI Taxonomy" id="151549"/>
    <lineage>
        <taxon>Eukaryota</taxon>
        <taxon>Metazoa</taxon>
        <taxon>Ecdysozoa</taxon>
        <taxon>Arthropoda</taxon>
        <taxon>Hexapoda</taxon>
        <taxon>Insecta</taxon>
        <taxon>Pterygota</taxon>
        <taxon>Neoptera</taxon>
        <taxon>Endopterygota</taxon>
        <taxon>Lepidoptera</taxon>
        <taxon>Glossata</taxon>
        <taxon>Ditrysia</taxon>
        <taxon>Tineoidea</taxon>
        <taxon>Psychidae</taxon>
        <taxon>Oiketicinae</taxon>
        <taxon>Eumeta</taxon>
    </lineage>
</organism>
<accession>A0A4C1XJU8</accession>
<keyword evidence="2" id="KW-1185">Reference proteome</keyword>
<dbReference type="Proteomes" id="UP000299102">
    <property type="component" value="Unassembled WGS sequence"/>
</dbReference>
<gene>
    <name evidence="1" type="ORF">EVAR_3187_1</name>
</gene>
<sequence>MFEADGRQWPAFRNLRSGVKTTGNAAAGERRGGGLTFSRDDIDRNVRITRVHLYSVYAARITFYRSSDVSEPSPLESRVRLIIRVYRCITAVPLAEAKTVTSSVGPRVTAP</sequence>
<dbReference type="AlphaFoldDB" id="A0A4C1XJU8"/>
<reference evidence="1 2" key="1">
    <citation type="journal article" date="2019" name="Commun. Biol.">
        <title>The bagworm genome reveals a unique fibroin gene that provides high tensile strength.</title>
        <authorList>
            <person name="Kono N."/>
            <person name="Nakamura H."/>
            <person name="Ohtoshi R."/>
            <person name="Tomita M."/>
            <person name="Numata K."/>
            <person name="Arakawa K."/>
        </authorList>
    </citation>
    <scope>NUCLEOTIDE SEQUENCE [LARGE SCALE GENOMIC DNA]</scope>
</reference>